<dbReference type="AlphaFoldDB" id="A0A0W0DLX3"/>
<dbReference type="InterPro" id="IPR021988">
    <property type="entry name" value="BMT1"/>
</dbReference>
<dbReference type="VEuPathDB" id="FungiDB:B1J91_K12980g"/>
<evidence type="ECO:0000256" key="2">
    <source>
        <dbReference type="ARBA" id="ARBA00009486"/>
    </source>
</evidence>
<sequence>MTNNDKTDNVVHKRDCQSFDAVSITSDYSSTRSSTPDYKHIDYDSWLYNLFKPLGRLYDPGKKRLIAIAIAILMLVTLGEISIQTEGQKEIVIKENENNLYQELYSPTEDTEGTVEGDEIESMLDSELDEDDRKYRDVVGAKAMMRGVNVKHRIDNQEFFRLAIPNDIKQNRTIFYDKTLSSYYGNIDTDKFVDTNDEKNCDLYKFEEKISYMNRRRNISPNLKKVRQLLLDENSPRSKFIKQIAQKKGYNDTMAVERQFFTTTTSILWLEQHVCYISFTGVVISEAEDVNKPSLTVISSQAFDDQWKEIEKDIGFIDEKIPDSLSEAFKRIESEYDANKNCDDEANNVEKDCLNNMKCDIKDKEKKKECENNHKKACDKKKEDKKSACKLLVSKNKKLADEEKKAIKTNFYALYPMILDVPTETNTAPTGFKRLSATLRETDDGVIEPLLTYQFEETLTSNIYYALPHRKYTSSGTLKVEMPSLRSRNGYWIPFTKAIDMGTKQTVGHVHLISNKLPLVTAKCSFDKGECFVLYNSRDTDENDDNSEINLLDAGTNFIEIPSVVPRVKNRHIWVGMNEIHIPLSEHNKEVRRPVISVLEEQEGTFNIFSYSNPLSFSLMEPIEFHNNSTLTHDIWTPYSIISWSVRNQTADTLDFEDYMQIAFGHNTKNTSVVTLKGYLNFLLKSFRSEKVEEDLISYKNQNQLDEHFMCSYRDSLKVAQS</sequence>
<reference evidence="7 8" key="1">
    <citation type="submission" date="2015-10" db="EMBL/GenBank/DDBJ databases">
        <title>Draft genomes sequences of Candida glabrata isolates 1A, 1B, 2A, 2B, 3A and 3B.</title>
        <authorList>
            <person name="Haavelsrud O.E."/>
            <person name="Gaustad P."/>
        </authorList>
    </citation>
    <scope>NUCLEOTIDE SEQUENCE [LARGE SCALE GENOMIC DNA]</scope>
    <source>
        <strain evidence="7">910700640</strain>
    </source>
</reference>
<dbReference type="Proteomes" id="UP000054886">
    <property type="component" value="Unassembled WGS sequence"/>
</dbReference>
<evidence type="ECO:0000256" key="3">
    <source>
        <dbReference type="ARBA" id="ARBA00022676"/>
    </source>
</evidence>
<keyword evidence="3 7" id="KW-0328">Glycosyltransferase</keyword>
<evidence type="ECO:0000256" key="1">
    <source>
        <dbReference type="ARBA" id="ARBA00004606"/>
    </source>
</evidence>
<dbReference type="VEuPathDB" id="FungiDB:GWK60_K12727"/>
<dbReference type="GO" id="GO:0071555">
    <property type="term" value="P:cell wall organization"/>
    <property type="evidence" value="ECO:0007669"/>
    <property type="project" value="UniProtKB-KW"/>
</dbReference>
<dbReference type="OrthoDB" id="3631276at2759"/>
<protein>
    <submittedName>
        <fullName evidence="7">Beta-mannosyltransferase 2</fullName>
    </submittedName>
</protein>
<evidence type="ECO:0000313" key="8">
    <source>
        <dbReference type="Proteomes" id="UP000054886"/>
    </source>
</evidence>
<gene>
    <name evidence="7" type="ORF">AO440_003799</name>
</gene>
<accession>A0A0W0DLX3</accession>
<comment type="caution">
    <text evidence="7">The sequence shown here is derived from an EMBL/GenBank/DDBJ whole genome shotgun (WGS) entry which is preliminary data.</text>
</comment>
<keyword evidence="6" id="KW-1133">Transmembrane helix</keyword>
<dbReference type="Pfam" id="PF12141">
    <property type="entry name" value="BMT"/>
    <property type="match status" value="2"/>
</dbReference>
<keyword evidence="4" id="KW-0735">Signal-anchor</keyword>
<feature type="transmembrane region" description="Helical" evidence="6">
    <location>
        <begin position="65"/>
        <end position="83"/>
    </location>
</feature>
<keyword evidence="5" id="KW-0961">Cell wall biogenesis/degradation</keyword>
<evidence type="ECO:0000313" key="7">
    <source>
        <dbReference type="EMBL" id="KTB02202.1"/>
    </source>
</evidence>
<comment type="subcellular location">
    <subcellularLocation>
        <location evidence="1">Membrane</location>
        <topology evidence="1">Single-pass type II membrane protein</topology>
    </subcellularLocation>
</comment>
<name>A0A0W0DLX3_CANGB</name>
<organism evidence="7 8">
    <name type="scientific">Candida glabrata</name>
    <name type="common">Yeast</name>
    <name type="synonym">Torulopsis glabrata</name>
    <dbReference type="NCBI Taxonomy" id="5478"/>
    <lineage>
        <taxon>Eukaryota</taxon>
        <taxon>Fungi</taxon>
        <taxon>Dikarya</taxon>
        <taxon>Ascomycota</taxon>
        <taxon>Saccharomycotina</taxon>
        <taxon>Saccharomycetes</taxon>
        <taxon>Saccharomycetales</taxon>
        <taxon>Saccharomycetaceae</taxon>
        <taxon>Nakaseomyces</taxon>
    </lineage>
</organism>
<evidence type="ECO:0000256" key="6">
    <source>
        <dbReference type="SAM" id="Phobius"/>
    </source>
</evidence>
<proteinExistence type="inferred from homology"/>
<dbReference type="VEuPathDB" id="FungiDB:CAGL0K12980g"/>
<keyword evidence="6" id="KW-0812">Transmembrane</keyword>
<dbReference type="GO" id="GO:0000030">
    <property type="term" value="F:mannosyltransferase activity"/>
    <property type="evidence" value="ECO:0007669"/>
    <property type="project" value="InterPro"/>
</dbReference>
<dbReference type="VEuPathDB" id="FungiDB:GVI51_K12815"/>
<evidence type="ECO:0000256" key="5">
    <source>
        <dbReference type="ARBA" id="ARBA00023316"/>
    </source>
</evidence>
<keyword evidence="7" id="KW-0808">Transferase</keyword>
<comment type="similarity">
    <text evidence="2">Belongs to the BMT family.</text>
</comment>
<evidence type="ECO:0000256" key="4">
    <source>
        <dbReference type="ARBA" id="ARBA00022968"/>
    </source>
</evidence>
<dbReference type="GO" id="GO:0016020">
    <property type="term" value="C:membrane"/>
    <property type="evidence" value="ECO:0007669"/>
    <property type="project" value="UniProtKB-SubCell"/>
</dbReference>
<keyword evidence="6" id="KW-0472">Membrane</keyword>
<dbReference type="EMBL" id="LLZZ01000126">
    <property type="protein sequence ID" value="KTB02202.1"/>
    <property type="molecule type" value="Genomic_DNA"/>
</dbReference>